<keyword evidence="1" id="KW-0472">Membrane</keyword>
<sequence length="228" mass="24697">MFLGHFGVAFGAKTQQPRVSLGTLFLAAQLADLVWPTLLLLGVERVNIVPHATAANALDFVHYPFTHSLLAELVGGLLLGLIYWVVRRNVPGAVLVGLLVPSHWLLDLVVHQPDLPLYPGHSPLLGLGLWNHLALTQVVEFALLGLGLGLYVRRTRARNGVGRYGLLGLVAFLVVSHLASIFSPPPTSVAFIGWGAQLMWLTVLLGYWVDRNREATAETRPASAPSIS</sequence>
<evidence type="ECO:0000256" key="1">
    <source>
        <dbReference type="SAM" id="Phobius"/>
    </source>
</evidence>
<feature type="transmembrane region" description="Helical" evidence="1">
    <location>
        <begin position="63"/>
        <end position="86"/>
    </location>
</feature>
<organism evidence="2 3">
    <name type="scientific">Hymenobacter ruricola</name>
    <dbReference type="NCBI Taxonomy" id="2791023"/>
    <lineage>
        <taxon>Bacteria</taxon>
        <taxon>Pseudomonadati</taxon>
        <taxon>Bacteroidota</taxon>
        <taxon>Cytophagia</taxon>
        <taxon>Cytophagales</taxon>
        <taxon>Hymenobacteraceae</taxon>
        <taxon>Hymenobacter</taxon>
    </lineage>
</organism>
<keyword evidence="3" id="KW-1185">Reference proteome</keyword>
<gene>
    <name evidence="2" type="ORF">I2H31_12185</name>
</gene>
<feature type="transmembrane region" description="Helical" evidence="1">
    <location>
        <begin position="21"/>
        <end position="43"/>
    </location>
</feature>
<feature type="transmembrane region" description="Helical" evidence="1">
    <location>
        <begin position="130"/>
        <end position="152"/>
    </location>
</feature>
<dbReference type="RefSeq" id="WP_196293316.1">
    <property type="nucleotide sequence ID" value="NZ_JADQDM010000005.1"/>
</dbReference>
<keyword evidence="1" id="KW-0812">Transmembrane</keyword>
<feature type="transmembrane region" description="Helical" evidence="1">
    <location>
        <begin position="189"/>
        <end position="209"/>
    </location>
</feature>
<dbReference type="EMBL" id="JADQDM010000005">
    <property type="protein sequence ID" value="MBF9221862.1"/>
    <property type="molecule type" value="Genomic_DNA"/>
</dbReference>
<dbReference type="Proteomes" id="UP000618931">
    <property type="component" value="Unassembled WGS sequence"/>
</dbReference>
<name>A0ABS0I4I9_9BACT</name>
<reference evidence="2 3" key="1">
    <citation type="submission" date="2020-11" db="EMBL/GenBank/DDBJ databases">
        <authorList>
            <person name="Kim M.K."/>
        </authorList>
    </citation>
    <scope>NUCLEOTIDE SEQUENCE [LARGE SCALE GENOMIC DNA]</scope>
    <source>
        <strain evidence="2 3">BT662</strain>
    </source>
</reference>
<evidence type="ECO:0000313" key="3">
    <source>
        <dbReference type="Proteomes" id="UP000618931"/>
    </source>
</evidence>
<comment type="caution">
    <text evidence="2">The sequence shown here is derived from an EMBL/GenBank/DDBJ whole genome shotgun (WGS) entry which is preliminary data.</text>
</comment>
<keyword evidence="1" id="KW-1133">Transmembrane helix</keyword>
<feature type="transmembrane region" description="Helical" evidence="1">
    <location>
        <begin position="93"/>
        <end position="110"/>
    </location>
</feature>
<evidence type="ECO:0000313" key="2">
    <source>
        <dbReference type="EMBL" id="MBF9221862.1"/>
    </source>
</evidence>
<proteinExistence type="predicted"/>
<feature type="transmembrane region" description="Helical" evidence="1">
    <location>
        <begin position="164"/>
        <end position="183"/>
    </location>
</feature>
<protein>
    <submittedName>
        <fullName evidence="2">Uncharacterized protein</fullName>
    </submittedName>
</protein>
<accession>A0ABS0I4I9</accession>